<dbReference type="AlphaFoldDB" id="A0AAJ1HVG9"/>
<keyword evidence="1" id="KW-1133">Transmembrane helix</keyword>
<keyword evidence="1" id="KW-0812">Transmembrane</keyword>
<proteinExistence type="predicted"/>
<evidence type="ECO:0000256" key="1">
    <source>
        <dbReference type="SAM" id="Phobius"/>
    </source>
</evidence>
<evidence type="ECO:0000313" key="2">
    <source>
        <dbReference type="EMBL" id="MDC2830136.1"/>
    </source>
</evidence>
<reference evidence="2" key="1">
    <citation type="submission" date="2023-01" db="EMBL/GenBank/DDBJ databases">
        <title>Genome analysis of 13 Lactobacillus isolated from gut of wild boar.</title>
        <authorList>
            <person name="Papp P."/>
            <person name="Libisch B."/>
            <person name="Nagy T."/>
            <person name="Olasz F."/>
        </authorList>
    </citation>
    <scope>NUCLEOTIDE SEQUENCE</scope>
    <source>
        <strain evidence="2">F146</strain>
    </source>
</reference>
<gene>
    <name evidence="2" type="ORF">PO250_07480</name>
</gene>
<comment type="caution">
    <text evidence="2">The sequence shown here is derived from an EMBL/GenBank/DDBJ whole genome shotgun (WGS) entry which is preliminary data.</text>
</comment>
<keyword evidence="1" id="KW-0472">Membrane</keyword>
<dbReference type="Proteomes" id="UP001220670">
    <property type="component" value="Unassembled WGS sequence"/>
</dbReference>
<protein>
    <submittedName>
        <fullName evidence="2">Uncharacterized protein</fullName>
    </submittedName>
</protein>
<dbReference type="EMBL" id="JAQONE010000023">
    <property type="protein sequence ID" value="MDC2830136.1"/>
    <property type="molecule type" value="Genomic_DNA"/>
</dbReference>
<dbReference type="RefSeq" id="WP_272209226.1">
    <property type="nucleotide sequence ID" value="NZ_JAQOMV010000031.1"/>
</dbReference>
<sequence>MVKTFFWLATVITVLFLLAMIILFICNWVIYYRIEEMETHGPIKKDLTHVTAEILRLPPKKVIGQRLKELGVKSENDQ</sequence>
<feature type="transmembrane region" description="Helical" evidence="1">
    <location>
        <begin position="6"/>
        <end position="30"/>
    </location>
</feature>
<accession>A0AAJ1HVG9</accession>
<evidence type="ECO:0000313" key="3">
    <source>
        <dbReference type="Proteomes" id="UP001220670"/>
    </source>
</evidence>
<name>A0AAJ1HVG9_LIMMU</name>
<organism evidence="2 3">
    <name type="scientific">Limosilactobacillus mucosae</name>
    <name type="common">Lactobacillus mucosae</name>
    <dbReference type="NCBI Taxonomy" id="97478"/>
    <lineage>
        <taxon>Bacteria</taxon>
        <taxon>Bacillati</taxon>
        <taxon>Bacillota</taxon>
        <taxon>Bacilli</taxon>
        <taxon>Lactobacillales</taxon>
        <taxon>Lactobacillaceae</taxon>
        <taxon>Limosilactobacillus</taxon>
    </lineage>
</organism>